<dbReference type="InterPro" id="IPR036390">
    <property type="entry name" value="WH_DNA-bd_sf"/>
</dbReference>
<accession>A0A9D1WSB8</accession>
<feature type="binding site" evidence="7">
    <location>
        <position position="122"/>
    </location>
    <ligand>
        <name>Zn(2+)</name>
        <dbReference type="ChEBI" id="CHEBI:29105"/>
    </ligand>
</feature>
<dbReference type="Pfam" id="PF01475">
    <property type="entry name" value="FUR"/>
    <property type="match status" value="1"/>
</dbReference>
<dbReference type="AlphaFoldDB" id="A0A9D1WSB8"/>
<comment type="caution">
    <text evidence="8">The sequence shown here is derived from an EMBL/GenBank/DDBJ whole genome shotgun (WGS) entry which is preliminary data.</text>
</comment>
<evidence type="ECO:0000256" key="6">
    <source>
        <dbReference type="ARBA" id="ARBA00023163"/>
    </source>
</evidence>
<feature type="binding site" evidence="7">
    <location>
        <position position="82"/>
    </location>
    <ligand>
        <name>Zn(2+)</name>
        <dbReference type="ChEBI" id="CHEBI:29105"/>
    </ligand>
</feature>
<dbReference type="GO" id="GO:0000976">
    <property type="term" value="F:transcription cis-regulatory region binding"/>
    <property type="evidence" value="ECO:0007669"/>
    <property type="project" value="TreeGrafter"/>
</dbReference>
<reference evidence="8" key="1">
    <citation type="journal article" date="2021" name="PeerJ">
        <title>Extensive microbial diversity within the chicken gut microbiome revealed by metagenomics and culture.</title>
        <authorList>
            <person name="Gilroy R."/>
            <person name="Ravi A."/>
            <person name="Getino M."/>
            <person name="Pursley I."/>
            <person name="Horton D.L."/>
            <person name="Alikhan N.F."/>
            <person name="Baker D."/>
            <person name="Gharbi K."/>
            <person name="Hall N."/>
            <person name="Watson M."/>
            <person name="Adriaenssens E.M."/>
            <person name="Foster-Nyarko E."/>
            <person name="Jarju S."/>
            <person name="Secka A."/>
            <person name="Antonio M."/>
            <person name="Oren A."/>
            <person name="Chaudhuri R.R."/>
            <person name="La Ragione R."/>
            <person name="Hildebrand F."/>
            <person name="Pallen M.J."/>
        </authorList>
    </citation>
    <scope>NUCLEOTIDE SEQUENCE</scope>
    <source>
        <strain evidence="8">CHK188-5543</strain>
    </source>
</reference>
<evidence type="ECO:0000256" key="2">
    <source>
        <dbReference type="ARBA" id="ARBA00022491"/>
    </source>
</evidence>
<dbReference type="Gene3D" id="3.30.1490.190">
    <property type="match status" value="1"/>
</dbReference>
<dbReference type="PANTHER" id="PTHR33202">
    <property type="entry name" value="ZINC UPTAKE REGULATION PROTEIN"/>
    <property type="match status" value="1"/>
</dbReference>
<dbReference type="GO" id="GO:1900376">
    <property type="term" value="P:regulation of secondary metabolite biosynthetic process"/>
    <property type="evidence" value="ECO:0007669"/>
    <property type="project" value="TreeGrafter"/>
</dbReference>
<keyword evidence="4" id="KW-0805">Transcription regulation</keyword>
<dbReference type="Proteomes" id="UP000886800">
    <property type="component" value="Unassembled WGS sequence"/>
</dbReference>
<reference evidence="8" key="2">
    <citation type="submission" date="2021-04" db="EMBL/GenBank/DDBJ databases">
        <authorList>
            <person name="Gilroy R."/>
        </authorList>
    </citation>
    <scope>NUCLEOTIDE SEQUENCE</scope>
    <source>
        <strain evidence="8">CHK188-5543</strain>
    </source>
</reference>
<dbReference type="SUPFAM" id="SSF46785">
    <property type="entry name" value="Winged helix' DNA-binding domain"/>
    <property type="match status" value="1"/>
</dbReference>
<proteinExistence type="inferred from homology"/>
<dbReference type="Gene3D" id="1.10.10.10">
    <property type="entry name" value="Winged helix-like DNA-binding domain superfamily/Winged helix DNA-binding domain"/>
    <property type="match status" value="1"/>
</dbReference>
<comment type="cofactor">
    <cofactor evidence="7">
        <name>Zn(2+)</name>
        <dbReference type="ChEBI" id="CHEBI:29105"/>
    </cofactor>
    <text evidence="7">Binds 1 zinc ion per subunit.</text>
</comment>
<evidence type="ECO:0000256" key="5">
    <source>
        <dbReference type="ARBA" id="ARBA00023125"/>
    </source>
</evidence>
<evidence type="ECO:0000256" key="7">
    <source>
        <dbReference type="PIRSR" id="PIRSR602481-1"/>
    </source>
</evidence>
<feature type="binding site" evidence="7">
    <location>
        <position position="79"/>
    </location>
    <ligand>
        <name>Zn(2+)</name>
        <dbReference type="ChEBI" id="CHEBI:29105"/>
    </ligand>
</feature>
<dbReference type="GO" id="GO:0045892">
    <property type="term" value="P:negative regulation of DNA-templated transcription"/>
    <property type="evidence" value="ECO:0007669"/>
    <property type="project" value="TreeGrafter"/>
</dbReference>
<evidence type="ECO:0000256" key="4">
    <source>
        <dbReference type="ARBA" id="ARBA00023015"/>
    </source>
</evidence>
<dbReference type="GO" id="GO:0008270">
    <property type="term" value="F:zinc ion binding"/>
    <property type="evidence" value="ECO:0007669"/>
    <property type="project" value="TreeGrafter"/>
</dbReference>
<keyword evidence="2" id="KW-0678">Repressor</keyword>
<keyword evidence="7" id="KW-0479">Metal-binding</keyword>
<dbReference type="CDD" id="cd07153">
    <property type="entry name" value="Fur_like"/>
    <property type="match status" value="1"/>
</dbReference>
<comment type="similarity">
    <text evidence="1">Belongs to the Fur family.</text>
</comment>
<evidence type="ECO:0000313" key="8">
    <source>
        <dbReference type="EMBL" id="HIX66339.1"/>
    </source>
</evidence>
<evidence type="ECO:0000256" key="3">
    <source>
        <dbReference type="ARBA" id="ARBA00022833"/>
    </source>
</evidence>
<feature type="binding site" evidence="7">
    <location>
        <position position="125"/>
    </location>
    <ligand>
        <name>Zn(2+)</name>
        <dbReference type="ChEBI" id="CHEBI:29105"/>
    </ligand>
</feature>
<keyword evidence="6" id="KW-0804">Transcription</keyword>
<sequence>MKYSKQRELVYQAVLQSACHPTADMIYEVVRAQEPAVSLGTVYRNLGRLVEEGLVRRIVLPNTPDRFDRRLEEHQHLLCQRCGGLFDLGPGVPFHFPQAKRQIESCSPFTVTGYALYFTGVCPGCAEYHSPAIPRDQIENERK</sequence>
<dbReference type="InterPro" id="IPR036388">
    <property type="entry name" value="WH-like_DNA-bd_sf"/>
</dbReference>
<dbReference type="PANTHER" id="PTHR33202:SF7">
    <property type="entry name" value="FERRIC UPTAKE REGULATION PROTEIN"/>
    <property type="match status" value="1"/>
</dbReference>
<dbReference type="InterPro" id="IPR043135">
    <property type="entry name" value="Fur_C"/>
</dbReference>
<protein>
    <submittedName>
        <fullName evidence="8">Transcriptional repressor</fullName>
    </submittedName>
</protein>
<dbReference type="GO" id="GO:0003700">
    <property type="term" value="F:DNA-binding transcription factor activity"/>
    <property type="evidence" value="ECO:0007669"/>
    <property type="project" value="InterPro"/>
</dbReference>
<organism evidence="8 9">
    <name type="scientific">Candidatus Anaerotruncus excrementipullorum</name>
    <dbReference type="NCBI Taxonomy" id="2838465"/>
    <lineage>
        <taxon>Bacteria</taxon>
        <taxon>Bacillati</taxon>
        <taxon>Bacillota</taxon>
        <taxon>Clostridia</taxon>
        <taxon>Eubacteriales</taxon>
        <taxon>Oscillospiraceae</taxon>
        <taxon>Anaerotruncus</taxon>
    </lineage>
</organism>
<name>A0A9D1WSB8_9FIRM</name>
<gene>
    <name evidence="8" type="ORF">H9736_08840</name>
</gene>
<dbReference type="InterPro" id="IPR002481">
    <property type="entry name" value="FUR"/>
</dbReference>
<evidence type="ECO:0000313" key="9">
    <source>
        <dbReference type="Proteomes" id="UP000886800"/>
    </source>
</evidence>
<dbReference type="EMBL" id="DXES01000186">
    <property type="protein sequence ID" value="HIX66339.1"/>
    <property type="molecule type" value="Genomic_DNA"/>
</dbReference>
<keyword evidence="3 7" id="KW-0862">Zinc</keyword>
<keyword evidence="5" id="KW-0238">DNA-binding</keyword>
<evidence type="ECO:0000256" key="1">
    <source>
        <dbReference type="ARBA" id="ARBA00007957"/>
    </source>
</evidence>